<organism evidence="2">
    <name type="scientific">Marseillevirus LCMAC102</name>
    <dbReference type="NCBI Taxonomy" id="2506603"/>
    <lineage>
        <taxon>Viruses</taxon>
        <taxon>Varidnaviria</taxon>
        <taxon>Bamfordvirae</taxon>
        <taxon>Nucleocytoviricota</taxon>
        <taxon>Megaviricetes</taxon>
        <taxon>Pimascovirales</taxon>
        <taxon>Pimascovirales incertae sedis</taxon>
        <taxon>Marseilleviridae</taxon>
    </lineage>
</organism>
<evidence type="ECO:0000313" key="2">
    <source>
        <dbReference type="EMBL" id="QBK86293.1"/>
    </source>
</evidence>
<reference evidence="2" key="1">
    <citation type="journal article" date="2019" name="MBio">
        <title>Virus Genomes from Deep Sea Sediments Expand the Ocean Megavirome and Support Independent Origins of Viral Gigantism.</title>
        <authorList>
            <person name="Backstrom D."/>
            <person name="Yutin N."/>
            <person name="Jorgensen S.L."/>
            <person name="Dharamshi J."/>
            <person name="Homa F."/>
            <person name="Zaremba-Niedwiedzka K."/>
            <person name="Spang A."/>
            <person name="Wolf Y.I."/>
            <person name="Koonin E.V."/>
            <person name="Ettema T.J."/>
        </authorList>
    </citation>
    <scope>NUCLEOTIDE SEQUENCE</scope>
</reference>
<feature type="transmembrane region" description="Helical" evidence="1">
    <location>
        <begin position="12"/>
        <end position="36"/>
    </location>
</feature>
<gene>
    <name evidence="2" type="ORF">LCMAC102_00880</name>
</gene>
<keyword evidence="1" id="KW-0472">Membrane</keyword>
<sequence length="121" mass="13906">MTHTIGQNIVDGLLLCASLFQIAFMIGMIKYSSLALNIKYCCIPSDFFLSGSAIILWHFVFGSMSVYALVMSIWPMREYVMLINLIGLLLFYAEFIRLRNRRQLANDYQNILQNIQDILIG</sequence>
<feature type="transmembrane region" description="Helical" evidence="1">
    <location>
        <begin position="48"/>
        <end position="73"/>
    </location>
</feature>
<protein>
    <submittedName>
        <fullName evidence="2">Uncharacterized protein</fullName>
    </submittedName>
</protein>
<dbReference type="EMBL" id="MK500334">
    <property type="protein sequence ID" value="QBK86293.1"/>
    <property type="molecule type" value="Genomic_DNA"/>
</dbReference>
<name>A0A481YSN5_9VIRU</name>
<feature type="transmembrane region" description="Helical" evidence="1">
    <location>
        <begin position="79"/>
        <end position="96"/>
    </location>
</feature>
<accession>A0A481YSN5</accession>
<evidence type="ECO:0000256" key="1">
    <source>
        <dbReference type="SAM" id="Phobius"/>
    </source>
</evidence>
<keyword evidence="1" id="KW-1133">Transmembrane helix</keyword>
<proteinExistence type="predicted"/>
<keyword evidence="1" id="KW-0812">Transmembrane</keyword>